<dbReference type="Gene3D" id="3.40.50.1820">
    <property type="entry name" value="alpha/beta hydrolase"/>
    <property type="match status" value="1"/>
</dbReference>
<name>A0A3L6SBV5_PANMI</name>
<comment type="caution">
    <text evidence="2">The sequence shown here is derived from an EMBL/GenBank/DDBJ whole genome shotgun (WGS) entry which is preliminary data.</text>
</comment>
<proteinExistence type="inferred from homology"/>
<comment type="similarity">
    <text evidence="1">Belongs to the peptidase S10 family.</text>
</comment>
<dbReference type="Proteomes" id="UP000275267">
    <property type="component" value="Unassembled WGS sequence"/>
</dbReference>
<sequence>MGSSCQRCSPLTSKIRKDAFAIQLFCLILVQAPLADEAGRLQEFSRLRMELQPDRVDNEMLMSGSMDHPIYVGMQDGLKKVDKISELPGQPGKAVFDQYAGYVTVDATTGKALFYYFAEAAEEPSTKPLVLWLNGVWQKA</sequence>
<dbReference type="InterPro" id="IPR001563">
    <property type="entry name" value="Peptidase_S10"/>
</dbReference>
<dbReference type="Pfam" id="PF00450">
    <property type="entry name" value="Peptidase_S10"/>
    <property type="match status" value="1"/>
</dbReference>
<dbReference type="GO" id="GO:0006508">
    <property type="term" value="P:proteolysis"/>
    <property type="evidence" value="ECO:0007669"/>
    <property type="project" value="InterPro"/>
</dbReference>
<evidence type="ECO:0000256" key="1">
    <source>
        <dbReference type="ARBA" id="ARBA00009431"/>
    </source>
</evidence>
<dbReference type="SUPFAM" id="SSF53474">
    <property type="entry name" value="alpha/beta-Hydrolases"/>
    <property type="match status" value="1"/>
</dbReference>
<evidence type="ECO:0000313" key="3">
    <source>
        <dbReference type="Proteomes" id="UP000275267"/>
    </source>
</evidence>
<accession>A0A3L6SBV5</accession>
<protein>
    <submittedName>
        <fullName evidence="2">Uncharacterized protein</fullName>
    </submittedName>
</protein>
<dbReference type="GO" id="GO:0004185">
    <property type="term" value="F:serine-type carboxypeptidase activity"/>
    <property type="evidence" value="ECO:0007669"/>
    <property type="project" value="InterPro"/>
</dbReference>
<keyword evidence="3" id="KW-1185">Reference proteome</keyword>
<evidence type="ECO:0000313" key="2">
    <source>
        <dbReference type="EMBL" id="RLN18497.1"/>
    </source>
</evidence>
<dbReference type="AlphaFoldDB" id="A0A3L6SBV5"/>
<dbReference type="EMBL" id="PQIB02000005">
    <property type="protein sequence ID" value="RLN18497.1"/>
    <property type="molecule type" value="Genomic_DNA"/>
</dbReference>
<dbReference type="OrthoDB" id="695494at2759"/>
<reference evidence="3" key="1">
    <citation type="journal article" date="2019" name="Nat. Commun.">
        <title>The genome of broomcorn millet.</title>
        <authorList>
            <person name="Zou C."/>
            <person name="Miki D."/>
            <person name="Li D."/>
            <person name="Tang Q."/>
            <person name="Xiao L."/>
            <person name="Rajput S."/>
            <person name="Deng P."/>
            <person name="Jia W."/>
            <person name="Huang R."/>
            <person name="Zhang M."/>
            <person name="Sun Y."/>
            <person name="Hu J."/>
            <person name="Fu X."/>
            <person name="Schnable P.S."/>
            <person name="Li F."/>
            <person name="Zhang H."/>
            <person name="Feng B."/>
            <person name="Zhu X."/>
            <person name="Liu R."/>
            <person name="Schnable J.C."/>
            <person name="Zhu J.-K."/>
            <person name="Zhang H."/>
        </authorList>
    </citation>
    <scope>NUCLEOTIDE SEQUENCE [LARGE SCALE GENOMIC DNA]</scope>
</reference>
<organism evidence="2 3">
    <name type="scientific">Panicum miliaceum</name>
    <name type="common">Proso millet</name>
    <name type="synonym">Broomcorn millet</name>
    <dbReference type="NCBI Taxonomy" id="4540"/>
    <lineage>
        <taxon>Eukaryota</taxon>
        <taxon>Viridiplantae</taxon>
        <taxon>Streptophyta</taxon>
        <taxon>Embryophyta</taxon>
        <taxon>Tracheophyta</taxon>
        <taxon>Spermatophyta</taxon>
        <taxon>Magnoliopsida</taxon>
        <taxon>Liliopsida</taxon>
        <taxon>Poales</taxon>
        <taxon>Poaceae</taxon>
        <taxon>PACMAD clade</taxon>
        <taxon>Panicoideae</taxon>
        <taxon>Panicodae</taxon>
        <taxon>Paniceae</taxon>
        <taxon>Panicinae</taxon>
        <taxon>Panicum</taxon>
        <taxon>Panicum sect. Panicum</taxon>
    </lineage>
</organism>
<dbReference type="InterPro" id="IPR029058">
    <property type="entry name" value="AB_hydrolase_fold"/>
</dbReference>
<gene>
    <name evidence="2" type="ORF">C2845_PM02G24560</name>
</gene>